<dbReference type="PROSITE" id="PS50043">
    <property type="entry name" value="HTH_LUXR_2"/>
    <property type="match status" value="1"/>
</dbReference>
<dbReference type="GO" id="GO:0003677">
    <property type="term" value="F:DNA binding"/>
    <property type="evidence" value="ECO:0007669"/>
    <property type="project" value="InterPro"/>
</dbReference>
<dbReference type="Pfam" id="PF00196">
    <property type="entry name" value="GerE"/>
    <property type="match status" value="1"/>
</dbReference>
<dbReference type="GO" id="GO:0005737">
    <property type="term" value="C:cytoplasm"/>
    <property type="evidence" value="ECO:0007669"/>
    <property type="project" value="TreeGrafter"/>
</dbReference>
<dbReference type="SUPFAM" id="SSF52540">
    <property type="entry name" value="P-loop containing nucleoside triphosphate hydrolases"/>
    <property type="match status" value="1"/>
</dbReference>
<evidence type="ECO:0000313" key="4">
    <source>
        <dbReference type="EMBL" id="MBO2446418.1"/>
    </source>
</evidence>
<evidence type="ECO:0000259" key="3">
    <source>
        <dbReference type="PROSITE" id="PS50043"/>
    </source>
</evidence>
<dbReference type="Proteomes" id="UP000669179">
    <property type="component" value="Unassembled WGS sequence"/>
</dbReference>
<dbReference type="RefSeq" id="WP_208254025.1">
    <property type="nucleotide sequence ID" value="NZ_JAGEOJ010000002.1"/>
</dbReference>
<protein>
    <submittedName>
        <fullName evidence="4">AAA family ATPase</fullName>
    </submittedName>
</protein>
<dbReference type="SUPFAM" id="SSF46894">
    <property type="entry name" value="C-terminal effector domain of the bipartite response regulators"/>
    <property type="match status" value="1"/>
</dbReference>
<dbReference type="InterPro" id="IPR036388">
    <property type="entry name" value="WH-like_DNA-bd_sf"/>
</dbReference>
<reference evidence="4" key="1">
    <citation type="submission" date="2021-03" db="EMBL/GenBank/DDBJ databases">
        <authorList>
            <person name="Kanchanasin P."/>
            <person name="Saeng-In P."/>
            <person name="Phongsopitanun W."/>
            <person name="Yuki M."/>
            <person name="Kudo T."/>
            <person name="Ohkuma M."/>
            <person name="Tanasupawat S."/>
        </authorList>
    </citation>
    <scope>NUCLEOTIDE SEQUENCE</scope>
    <source>
        <strain evidence="4">GKU 128</strain>
    </source>
</reference>
<dbReference type="AlphaFoldDB" id="A0A939PAH9"/>
<name>A0A939PAH9_9ACTN</name>
<sequence>MFVGRERELAFLTARLDEARAGDGGLVLIEGEAGAGKTALAHALTRGVRAAWGTCLDGEGGTPFRPWTQLFRSLGRPFDVTGDSRARLFDEAVEALAGAGSALLVIDDLHWADPSSLALLQTVAAELPDMPLLLVGLYRGPESPELRSLLRGRACSSLTLTGLSPGEVSKLAALTLGHDLTPKTLDGLRERSGGNPLFVLELLKLKDGHGVPNGVREVIEQRVAGLGEPTARLLSHAAVLGQEFSLATFSTITEQPPEALTPAARAGLVRISSENASFSHALVQEALYATLDSAERRRLHALAAPAVATVEARAHHLREAQHEQALDSTLQAARHAEARLAYEHAAQQYRAALRLPGPPQPGLLLDLARCEFRSGNVEEAWSRCREAADLGRAQHNARILADAAVIPRGIAFSPLTAEIHALCREALRNDLDPQREARVLAQLAITADPWAPDTEPTAERALAAASDPDTRLLALEARRTELSNARHVHERLDLGARAIELGNPLIGHVWRMDAFGELGLRIPFEAELAAFTAHVRRSREPLWRWHLTLVQAALAHLEGRFADGRDLAAEALAIGRRCGHEGAEHLDLIFASHYAMETGEGLAEIETRVRAFAERGPFFARAWLARILAQLDRRDEAARLWHALLPHLAHVPERVPEWLIISMGNAQMLALLNETEGADTLYTTLLPFAGRQANGPSHTPWGGPISLHLGRLALLLNDKQAAQNHLTNALDESKALDSPPYQALAHLELARLGKPQAAAQALQEAERLGMAPLAARARTLLGPGPLSSRENQVAALIAEGLTNRQIATRLHLSERTVENHVSHILDKLGVPNRTLIATWLKK</sequence>
<keyword evidence="5" id="KW-1185">Reference proteome</keyword>
<keyword evidence="2" id="KW-0067">ATP-binding</keyword>
<dbReference type="InterPro" id="IPR027417">
    <property type="entry name" value="P-loop_NTPase"/>
</dbReference>
<gene>
    <name evidence="4" type="ORF">J4573_04910</name>
</gene>
<organism evidence="4 5">
    <name type="scientific">Actinomadura barringtoniae</name>
    <dbReference type="NCBI Taxonomy" id="1427535"/>
    <lineage>
        <taxon>Bacteria</taxon>
        <taxon>Bacillati</taxon>
        <taxon>Actinomycetota</taxon>
        <taxon>Actinomycetes</taxon>
        <taxon>Streptosporangiales</taxon>
        <taxon>Thermomonosporaceae</taxon>
        <taxon>Actinomadura</taxon>
    </lineage>
</organism>
<dbReference type="PRINTS" id="PR00038">
    <property type="entry name" value="HTHLUXR"/>
</dbReference>
<dbReference type="Pfam" id="PF13191">
    <property type="entry name" value="AAA_16"/>
    <property type="match status" value="1"/>
</dbReference>
<dbReference type="SMART" id="SM00421">
    <property type="entry name" value="HTH_LUXR"/>
    <property type="match status" value="1"/>
</dbReference>
<dbReference type="PROSITE" id="PS00622">
    <property type="entry name" value="HTH_LUXR_1"/>
    <property type="match status" value="1"/>
</dbReference>
<dbReference type="PANTHER" id="PTHR16305:SF35">
    <property type="entry name" value="TRANSCRIPTIONAL ACTIVATOR DOMAIN"/>
    <property type="match status" value="1"/>
</dbReference>
<dbReference type="PANTHER" id="PTHR16305">
    <property type="entry name" value="TESTICULAR SOLUBLE ADENYLYL CYCLASE"/>
    <property type="match status" value="1"/>
</dbReference>
<evidence type="ECO:0000256" key="2">
    <source>
        <dbReference type="ARBA" id="ARBA00022840"/>
    </source>
</evidence>
<accession>A0A939PAH9</accession>
<dbReference type="EMBL" id="JAGEOJ010000002">
    <property type="protein sequence ID" value="MBO2446418.1"/>
    <property type="molecule type" value="Genomic_DNA"/>
</dbReference>
<dbReference type="GO" id="GO:0006355">
    <property type="term" value="P:regulation of DNA-templated transcription"/>
    <property type="evidence" value="ECO:0007669"/>
    <property type="project" value="InterPro"/>
</dbReference>
<evidence type="ECO:0000256" key="1">
    <source>
        <dbReference type="ARBA" id="ARBA00022741"/>
    </source>
</evidence>
<dbReference type="InterPro" id="IPR016032">
    <property type="entry name" value="Sig_transdc_resp-reg_C-effctor"/>
</dbReference>
<comment type="caution">
    <text evidence="4">The sequence shown here is derived from an EMBL/GenBank/DDBJ whole genome shotgun (WGS) entry which is preliminary data.</text>
</comment>
<dbReference type="GO" id="GO:0005524">
    <property type="term" value="F:ATP binding"/>
    <property type="evidence" value="ECO:0007669"/>
    <property type="project" value="UniProtKB-KW"/>
</dbReference>
<dbReference type="InterPro" id="IPR000792">
    <property type="entry name" value="Tscrpt_reg_LuxR_C"/>
</dbReference>
<dbReference type="InterPro" id="IPR041664">
    <property type="entry name" value="AAA_16"/>
</dbReference>
<dbReference type="Gene3D" id="3.40.50.300">
    <property type="entry name" value="P-loop containing nucleotide triphosphate hydrolases"/>
    <property type="match status" value="1"/>
</dbReference>
<proteinExistence type="predicted"/>
<dbReference type="CDD" id="cd06170">
    <property type="entry name" value="LuxR_C_like"/>
    <property type="match status" value="1"/>
</dbReference>
<feature type="domain" description="HTH luxR-type" evidence="3">
    <location>
        <begin position="779"/>
        <end position="842"/>
    </location>
</feature>
<dbReference type="Gene3D" id="1.10.10.10">
    <property type="entry name" value="Winged helix-like DNA-binding domain superfamily/Winged helix DNA-binding domain"/>
    <property type="match status" value="1"/>
</dbReference>
<evidence type="ECO:0000313" key="5">
    <source>
        <dbReference type="Proteomes" id="UP000669179"/>
    </source>
</evidence>
<dbReference type="GO" id="GO:0004016">
    <property type="term" value="F:adenylate cyclase activity"/>
    <property type="evidence" value="ECO:0007669"/>
    <property type="project" value="TreeGrafter"/>
</dbReference>
<keyword evidence="1" id="KW-0547">Nucleotide-binding</keyword>